<dbReference type="InterPro" id="IPR007371">
    <property type="entry name" value="TPK_catalytic"/>
</dbReference>
<reference evidence="7 8" key="1">
    <citation type="journal article" date="2016" name="Nat. Commun.">
        <title>Thousands of microbial genomes shed light on interconnected biogeochemical processes in an aquifer system.</title>
        <authorList>
            <person name="Anantharaman K."/>
            <person name="Brown C.T."/>
            <person name="Hug L.A."/>
            <person name="Sharon I."/>
            <person name="Castelle C.J."/>
            <person name="Probst A.J."/>
            <person name="Thomas B.C."/>
            <person name="Singh A."/>
            <person name="Wilkins M.J."/>
            <person name="Karaoz U."/>
            <person name="Brodie E.L."/>
            <person name="Williams K.H."/>
            <person name="Hubbard S.S."/>
            <person name="Banfield J.F."/>
        </authorList>
    </citation>
    <scope>NUCLEOTIDE SEQUENCE [LARGE SCALE GENOMIC DNA]</scope>
</reference>
<dbReference type="PANTHER" id="PTHR41299">
    <property type="entry name" value="THIAMINE PYROPHOSPHOKINASE"/>
    <property type="match status" value="1"/>
</dbReference>
<keyword evidence="3 7" id="KW-0418">Kinase</keyword>
<evidence type="ECO:0000259" key="6">
    <source>
        <dbReference type="SMART" id="SM00983"/>
    </source>
</evidence>
<dbReference type="GO" id="GO:0005524">
    <property type="term" value="F:ATP binding"/>
    <property type="evidence" value="ECO:0007669"/>
    <property type="project" value="UniProtKB-KW"/>
</dbReference>
<evidence type="ECO:0000313" key="8">
    <source>
        <dbReference type="Proteomes" id="UP000178448"/>
    </source>
</evidence>
<dbReference type="EMBL" id="MFJD01000012">
    <property type="protein sequence ID" value="OGG01609.1"/>
    <property type="molecule type" value="Genomic_DNA"/>
</dbReference>
<dbReference type="SUPFAM" id="SSF63999">
    <property type="entry name" value="Thiamin pyrophosphokinase, catalytic domain"/>
    <property type="match status" value="1"/>
</dbReference>
<dbReference type="InterPro" id="IPR053149">
    <property type="entry name" value="TPK"/>
</dbReference>
<dbReference type="PANTHER" id="PTHR41299:SF1">
    <property type="entry name" value="THIAMINE PYROPHOSPHOKINASE"/>
    <property type="match status" value="1"/>
</dbReference>
<name>A0A1F5YN41_9BACT</name>
<dbReference type="CDD" id="cd07995">
    <property type="entry name" value="TPK"/>
    <property type="match status" value="1"/>
</dbReference>
<dbReference type="GO" id="GO:0030975">
    <property type="term" value="F:thiamine binding"/>
    <property type="evidence" value="ECO:0007669"/>
    <property type="project" value="InterPro"/>
</dbReference>
<gene>
    <name evidence="7" type="ORF">A2Z33_07515</name>
</gene>
<dbReference type="SMART" id="SM00983">
    <property type="entry name" value="TPK_B1_binding"/>
    <property type="match status" value="1"/>
</dbReference>
<organism evidence="7 8">
    <name type="scientific">Candidatus Gottesmanbacteria bacterium RBG_16_52_11</name>
    <dbReference type="NCBI Taxonomy" id="1798374"/>
    <lineage>
        <taxon>Bacteria</taxon>
        <taxon>Candidatus Gottesmaniibacteriota</taxon>
    </lineage>
</organism>
<dbReference type="GO" id="GO:0006772">
    <property type="term" value="P:thiamine metabolic process"/>
    <property type="evidence" value="ECO:0007669"/>
    <property type="project" value="UniProtKB-UniRule"/>
</dbReference>
<evidence type="ECO:0000256" key="5">
    <source>
        <dbReference type="NCBIfam" id="TIGR01378"/>
    </source>
</evidence>
<keyword evidence="2" id="KW-0547">Nucleotide-binding</keyword>
<dbReference type="AlphaFoldDB" id="A0A1F5YN41"/>
<dbReference type="InterPro" id="IPR036371">
    <property type="entry name" value="TPK_B1-bd_sf"/>
</dbReference>
<dbReference type="InterPro" id="IPR007373">
    <property type="entry name" value="Thiamin_PyroPKinase_B1-bd"/>
</dbReference>
<evidence type="ECO:0000256" key="1">
    <source>
        <dbReference type="ARBA" id="ARBA00022679"/>
    </source>
</evidence>
<dbReference type="NCBIfam" id="TIGR01378">
    <property type="entry name" value="thi_PPkinase"/>
    <property type="match status" value="1"/>
</dbReference>
<evidence type="ECO:0000313" key="7">
    <source>
        <dbReference type="EMBL" id="OGG01609.1"/>
    </source>
</evidence>
<feature type="domain" description="Thiamin pyrophosphokinase thiamin-binding" evidence="6">
    <location>
        <begin position="142"/>
        <end position="207"/>
    </location>
</feature>
<dbReference type="Pfam" id="PF04263">
    <property type="entry name" value="TPK_catalytic"/>
    <property type="match status" value="1"/>
</dbReference>
<dbReference type="InterPro" id="IPR006282">
    <property type="entry name" value="Thi_PPkinase"/>
</dbReference>
<evidence type="ECO:0000256" key="3">
    <source>
        <dbReference type="ARBA" id="ARBA00022777"/>
    </source>
</evidence>
<comment type="caution">
    <text evidence="7">The sequence shown here is derived from an EMBL/GenBank/DDBJ whole genome shotgun (WGS) entry which is preliminary data.</text>
</comment>
<protein>
    <recommendedName>
        <fullName evidence="5">Thiamine diphosphokinase</fullName>
        <ecNumber evidence="5">2.7.6.2</ecNumber>
    </recommendedName>
</protein>
<dbReference type="GO" id="GO:0004788">
    <property type="term" value="F:thiamine diphosphokinase activity"/>
    <property type="evidence" value="ECO:0007669"/>
    <property type="project" value="UniProtKB-UniRule"/>
</dbReference>
<evidence type="ECO:0000256" key="2">
    <source>
        <dbReference type="ARBA" id="ARBA00022741"/>
    </source>
</evidence>
<dbReference type="SUPFAM" id="SSF63862">
    <property type="entry name" value="Thiamin pyrophosphokinase, substrate-binding domain"/>
    <property type="match status" value="1"/>
</dbReference>
<keyword evidence="1" id="KW-0808">Transferase</keyword>
<dbReference type="GO" id="GO:0009229">
    <property type="term" value="P:thiamine diphosphate biosynthetic process"/>
    <property type="evidence" value="ECO:0007669"/>
    <property type="project" value="InterPro"/>
</dbReference>
<dbReference type="Gene3D" id="3.40.50.10240">
    <property type="entry name" value="Thiamin pyrophosphokinase, catalytic domain"/>
    <property type="match status" value="1"/>
</dbReference>
<dbReference type="EC" id="2.7.6.2" evidence="5"/>
<dbReference type="Pfam" id="PF04265">
    <property type="entry name" value="TPK_B1_binding"/>
    <property type="match status" value="1"/>
</dbReference>
<evidence type="ECO:0000256" key="4">
    <source>
        <dbReference type="ARBA" id="ARBA00022840"/>
    </source>
</evidence>
<dbReference type="InterPro" id="IPR036759">
    <property type="entry name" value="TPK_catalytic_sf"/>
</dbReference>
<accession>A0A1F5YN41</accession>
<proteinExistence type="predicted"/>
<dbReference type="GO" id="GO:0016301">
    <property type="term" value="F:kinase activity"/>
    <property type="evidence" value="ECO:0007669"/>
    <property type="project" value="UniProtKB-KW"/>
</dbReference>
<sequence>MSRRTRYIIYANGVLPETGAEGLKPDDFIIGVDGAAAWLLDRKITPSVAIGDFDSVSGDGMKRITAAVGSVLRYPQEKDYTDLELAVRYAVAADPAEIIIWGGFGTRADHTLSAVTTLEIPLRRGIPASMRDDRNILMLADGYLTIADDPVYRYLSVIPYTRRISVTLSGVKYPVRRRTMMRGLSVGVSNEITARQARITVHSGKAVIIRSRD</sequence>
<keyword evidence="4" id="KW-0067">ATP-binding</keyword>
<dbReference type="STRING" id="1798374.A2Z33_07515"/>
<dbReference type="Proteomes" id="UP000178448">
    <property type="component" value="Unassembled WGS sequence"/>
</dbReference>